<feature type="domain" description="tRNA synthetases class I catalytic" evidence="11">
    <location>
        <begin position="24"/>
        <end position="325"/>
    </location>
</feature>
<dbReference type="EC" id="6.1.1.16" evidence="10"/>
<dbReference type="GO" id="GO:0004817">
    <property type="term" value="F:cysteine-tRNA ligase activity"/>
    <property type="evidence" value="ECO:0007669"/>
    <property type="project" value="UniProtKB-UniRule"/>
</dbReference>
<name>A0AAE4VJV8_9RICK</name>
<dbReference type="Gene3D" id="3.40.50.620">
    <property type="entry name" value="HUPs"/>
    <property type="match status" value="1"/>
</dbReference>
<feature type="binding site" evidence="10">
    <location>
        <position position="37"/>
    </location>
    <ligand>
        <name>Zn(2+)</name>
        <dbReference type="ChEBI" id="CHEBI:29105"/>
    </ligand>
</feature>
<keyword evidence="4 10" id="KW-0479">Metal-binding</keyword>
<feature type="short sequence motif" description="'HIGH' region" evidence="10">
    <location>
        <begin position="39"/>
        <end position="49"/>
    </location>
</feature>
<comment type="similarity">
    <text evidence="1 10">Belongs to the class-I aminoacyl-tRNA synthetase family.</text>
</comment>
<feature type="short sequence motif" description="'KMSKS' region" evidence="10">
    <location>
        <begin position="275"/>
        <end position="279"/>
    </location>
</feature>
<comment type="subcellular location">
    <subcellularLocation>
        <location evidence="10">Cytoplasm</location>
    </subcellularLocation>
</comment>
<dbReference type="InterPro" id="IPR009080">
    <property type="entry name" value="tRNAsynth_Ia_anticodon-bd"/>
</dbReference>
<evidence type="ECO:0000256" key="8">
    <source>
        <dbReference type="ARBA" id="ARBA00022917"/>
    </source>
</evidence>
<keyword evidence="13" id="KW-1185">Reference proteome</keyword>
<organism evidence="12 13">
    <name type="scientific">Lyticum sinuosum</name>
    <dbReference type="NCBI Taxonomy" id="1332059"/>
    <lineage>
        <taxon>Bacteria</taxon>
        <taxon>Pseudomonadati</taxon>
        <taxon>Pseudomonadota</taxon>
        <taxon>Alphaproteobacteria</taxon>
        <taxon>Rickettsiales</taxon>
        <taxon>Lyticum</taxon>
    </lineage>
</organism>
<feature type="binding site" evidence="10">
    <location>
        <position position="278"/>
    </location>
    <ligand>
        <name>ATP</name>
        <dbReference type="ChEBI" id="CHEBI:30616"/>
    </ligand>
</feature>
<evidence type="ECO:0000256" key="7">
    <source>
        <dbReference type="ARBA" id="ARBA00022840"/>
    </source>
</evidence>
<comment type="subunit">
    <text evidence="2 10">Monomer.</text>
</comment>
<comment type="catalytic activity">
    <reaction evidence="10">
        <text>tRNA(Cys) + L-cysteine + ATP = L-cysteinyl-tRNA(Cys) + AMP + diphosphate</text>
        <dbReference type="Rhea" id="RHEA:17773"/>
        <dbReference type="Rhea" id="RHEA-COMP:9661"/>
        <dbReference type="Rhea" id="RHEA-COMP:9679"/>
        <dbReference type="ChEBI" id="CHEBI:30616"/>
        <dbReference type="ChEBI" id="CHEBI:33019"/>
        <dbReference type="ChEBI" id="CHEBI:35235"/>
        <dbReference type="ChEBI" id="CHEBI:78442"/>
        <dbReference type="ChEBI" id="CHEBI:78517"/>
        <dbReference type="ChEBI" id="CHEBI:456215"/>
        <dbReference type="EC" id="6.1.1.16"/>
    </reaction>
</comment>
<comment type="cofactor">
    <cofactor evidence="10">
        <name>Zn(2+)</name>
        <dbReference type="ChEBI" id="CHEBI:29105"/>
    </cofactor>
    <text evidence="10">Binds 1 zinc ion per subunit.</text>
</comment>
<dbReference type="RefSeq" id="WP_322498700.1">
    <property type="nucleotide sequence ID" value="NZ_JARGYU010000002.1"/>
</dbReference>
<keyword evidence="8 10" id="KW-0648">Protein biosynthesis</keyword>
<feature type="binding site" evidence="10">
    <location>
        <position position="243"/>
    </location>
    <ligand>
        <name>Zn(2+)</name>
        <dbReference type="ChEBI" id="CHEBI:29105"/>
    </ligand>
</feature>
<proteinExistence type="inferred from homology"/>
<dbReference type="Pfam" id="PF01406">
    <property type="entry name" value="tRNA-synt_1e"/>
    <property type="match status" value="1"/>
</dbReference>
<evidence type="ECO:0000313" key="12">
    <source>
        <dbReference type="EMBL" id="MDZ5761271.1"/>
    </source>
</evidence>
<evidence type="ECO:0000256" key="9">
    <source>
        <dbReference type="ARBA" id="ARBA00023146"/>
    </source>
</evidence>
<dbReference type="AlphaFoldDB" id="A0AAE4VJV8"/>
<accession>A0AAE4VJV8</accession>
<dbReference type="HAMAP" id="MF_00041">
    <property type="entry name" value="Cys_tRNA_synth"/>
    <property type="match status" value="1"/>
</dbReference>
<evidence type="ECO:0000256" key="6">
    <source>
        <dbReference type="ARBA" id="ARBA00022833"/>
    </source>
</evidence>
<dbReference type="SUPFAM" id="SSF47323">
    <property type="entry name" value="Anticodon-binding domain of a subclass of class I aminoacyl-tRNA synthetases"/>
    <property type="match status" value="1"/>
</dbReference>
<evidence type="ECO:0000256" key="4">
    <source>
        <dbReference type="ARBA" id="ARBA00022723"/>
    </source>
</evidence>
<keyword evidence="10" id="KW-0963">Cytoplasm</keyword>
<keyword evidence="9 10" id="KW-0030">Aminoacyl-tRNA synthetase</keyword>
<evidence type="ECO:0000256" key="3">
    <source>
        <dbReference type="ARBA" id="ARBA00022598"/>
    </source>
</evidence>
<protein>
    <recommendedName>
        <fullName evidence="10">Cysteine--tRNA ligase</fullName>
        <ecNumber evidence="10">6.1.1.16</ecNumber>
    </recommendedName>
    <alternativeName>
        <fullName evidence="10">Cysteinyl-tRNA synthetase</fullName>
        <shortName evidence="10">CysRS</shortName>
    </alternativeName>
</protein>
<dbReference type="InterPro" id="IPR024909">
    <property type="entry name" value="Cys-tRNA/MSH_ligase"/>
</dbReference>
<evidence type="ECO:0000256" key="5">
    <source>
        <dbReference type="ARBA" id="ARBA00022741"/>
    </source>
</evidence>
<evidence type="ECO:0000313" key="13">
    <source>
        <dbReference type="Proteomes" id="UP001289135"/>
    </source>
</evidence>
<keyword evidence="6 10" id="KW-0862">Zinc</keyword>
<sequence length="502" mass="57885">MNQLKNLSNQLYLTNSKTGKKEIFKPYDENNIKMYVCGPTVYNPPHIGNIRSAVSFDILYRVLIYIYGKECVFYARNITDVDDKIIIESKRSNKPISEITKDMTNIYRKDIESVGCLLPKYEPKATDNIENMISLIEILLYNKVAYIAEGHVIFSVDAYKNYGELSKQNQEDIIMGSRVEIAPYKKNPADFILWKPSDEFCGFSSPWGMGRPGWHIECSAMIRSIFNSCIDIHGGGGDLLFPHHENESAQSICAYGDEFVKFWLHNGFVLVNGEKMSKSLRNCYTISDLVSNSSITNSLELRYFYLTKHYRKPINYTNSAIKSAQKNLYKLSKVLIKINDTNQALYRINCNFNNNIDNFIIKNNIIDALFDDLNTSLALSHMIKLSEEIVNIIEIIIDNISNNIFSSDSDYFKSYIKLTNEYKIGLFLLGFDENNMYKIHQNKALNSSNKLILDNIEELASKRWDAKLNKDWKTADLLREEIKNLGYDICDMENSYKIIPKI</sequence>
<feature type="binding site" evidence="10">
    <location>
        <position position="247"/>
    </location>
    <ligand>
        <name>Zn(2+)</name>
        <dbReference type="ChEBI" id="CHEBI:29105"/>
    </ligand>
</feature>
<dbReference type="Proteomes" id="UP001289135">
    <property type="component" value="Unassembled WGS sequence"/>
</dbReference>
<dbReference type="InterPro" id="IPR032678">
    <property type="entry name" value="tRNA-synt_1_cat_dom"/>
</dbReference>
<keyword evidence="5 10" id="KW-0547">Nucleotide-binding</keyword>
<gene>
    <name evidence="10" type="primary">cysS</name>
    <name evidence="12" type="ORF">Lyticum_00441</name>
</gene>
<dbReference type="GO" id="GO:0006423">
    <property type="term" value="P:cysteinyl-tRNA aminoacylation"/>
    <property type="evidence" value="ECO:0007669"/>
    <property type="project" value="UniProtKB-UniRule"/>
</dbReference>
<dbReference type="PANTHER" id="PTHR10890">
    <property type="entry name" value="CYSTEINYL-TRNA SYNTHETASE"/>
    <property type="match status" value="1"/>
</dbReference>
<dbReference type="InterPro" id="IPR015803">
    <property type="entry name" value="Cys-tRNA-ligase"/>
</dbReference>
<dbReference type="CDD" id="cd00672">
    <property type="entry name" value="CysRS_core"/>
    <property type="match status" value="1"/>
</dbReference>
<keyword evidence="3 10" id="KW-0436">Ligase</keyword>
<dbReference type="SUPFAM" id="SSF52374">
    <property type="entry name" value="Nucleotidylyl transferase"/>
    <property type="match status" value="1"/>
</dbReference>
<reference evidence="12" key="1">
    <citation type="submission" date="2023-02" db="EMBL/GenBank/DDBJ databases">
        <title>Host association and intracellularity evolved multiple times independently in the Rickettsiales.</title>
        <authorList>
            <person name="Castelli M."/>
            <person name="Nardi T."/>
            <person name="Gammuto L."/>
            <person name="Bellinzona G."/>
            <person name="Sabaneyeva E."/>
            <person name="Potekhin A."/>
            <person name="Serra V."/>
            <person name="Petroni G."/>
            <person name="Sassera D."/>
        </authorList>
    </citation>
    <scope>NUCLEOTIDE SEQUENCE</scope>
    <source>
        <strain evidence="12">USBL-36I1</strain>
    </source>
</reference>
<dbReference type="GO" id="GO:0008270">
    <property type="term" value="F:zinc ion binding"/>
    <property type="evidence" value="ECO:0007669"/>
    <property type="project" value="UniProtKB-UniRule"/>
</dbReference>
<dbReference type="PRINTS" id="PR00983">
    <property type="entry name" value="TRNASYNTHCYS"/>
</dbReference>
<evidence type="ECO:0000259" key="11">
    <source>
        <dbReference type="Pfam" id="PF01406"/>
    </source>
</evidence>
<dbReference type="NCBIfam" id="TIGR00435">
    <property type="entry name" value="cysS"/>
    <property type="match status" value="1"/>
</dbReference>
<feature type="binding site" evidence="10">
    <location>
        <position position="218"/>
    </location>
    <ligand>
        <name>Zn(2+)</name>
        <dbReference type="ChEBI" id="CHEBI:29105"/>
    </ligand>
</feature>
<dbReference type="GO" id="GO:0005524">
    <property type="term" value="F:ATP binding"/>
    <property type="evidence" value="ECO:0007669"/>
    <property type="project" value="UniProtKB-UniRule"/>
</dbReference>
<keyword evidence="7 10" id="KW-0067">ATP-binding</keyword>
<evidence type="ECO:0000256" key="1">
    <source>
        <dbReference type="ARBA" id="ARBA00005594"/>
    </source>
</evidence>
<evidence type="ECO:0000256" key="2">
    <source>
        <dbReference type="ARBA" id="ARBA00011245"/>
    </source>
</evidence>
<dbReference type="EMBL" id="JARGYU010000002">
    <property type="protein sequence ID" value="MDZ5761271.1"/>
    <property type="molecule type" value="Genomic_DNA"/>
</dbReference>
<dbReference type="InterPro" id="IPR014729">
    <property type="entry name" value="Rossmann-like_a/b/a_fold"/>
</dbReference>
<dbReference type="Gene3D" id="1.20.120.1910">
    <property type="entry name" value="Cysteine-tRNA ligase, C-terminal anti-codon recognition domain"/>
    <property type="match status" value="1"/>
</dbReference>
<evidence type="ECO:0000256" key="10">
    <source>
        <dbReference type="HAMAP-Rule" id="MF_00041"/>
    </source>
</evidence>
<dbReference type="PANTHER" id="PTHR10890:SF3">
    <property type="entry name" value="CYSTEINE--TRNA LIGASE, CYTOPLASMIC"/>
    <property type="match status" value="1"/>
</dbReference>
<comment type="caution">
    <text evidence="12">The sequence shown here is derived from an EMBL/GenBank/DDBJ whole genome shotgun (WGS) entry which is preliminary data.</text>
</comment>
<dbReference type="GO" id="GO:0005829">
    <property type="term" value="C:cytosol"/>
    <property type="evidence" value="ECO:0007669"/>
    <property type="project" value="TreeGrafter"/>
</dbReference>